<evidence type="ECO:0000313" key="3">
    <source>
        <dbReference type="Proteomes" id="UP001213000"/>
    </source>
</evidence>
<sequence>MSKFVLEDLIKPEMCTSMPEPHPDHNNNLQDPHPSFLPFHHTVEAFSPRPHIDSWNIDSSLQQTGLGWTQLPWCQATNEDALSPGAPSEASFNTISDTNANYGSSFGSSLDDDSMTSDNSSFTDRSECITPDHDWDSIISPSVITSSVTLIESQAHYHEDAFETNVRMAECDQPPENSLPFGELPELQQQDVKPDLSRIGKAVQDSLKKTSRQRKAQLTLKKCSPSPLLDTSRPIFKNTNRSARKQQAVSSIVVSSHSEGSRASACHHSPSPISNASSSVVATDSTSALPRSMSVVSSHCTRSCDESEAGEKPSVAQTPAPSNGFEYPRRSSRYASGHQTIGSVQSSDTVSKTRPSGVPSSLGKRPLASHEDSDSDESDWLPSPEPKRQRTQPKQPLGQPPNPSNKPAKRSKKLGDTLFEKGFTKTANGLLLCTCQKTFTRAWDASRHWNETLVHKLERFDDGDDSSLFKAWCEDCEQFLSRQDSLARHKKKKKCGMRLKRDFPIGVDKKDGVVRAVRITNSSGVKKSGHTRKVRK</sequence>
<reference evidence="2" key="1">
    <citation type="submission" date="2022-07" db="EMBL/GenBank/DDBJ databases">
        <title>Genome Sequence of Leucocoprinus birnbaumii.</title>
        <authorList>
            <person name="Buettner E."/>
        </authorList>
    </citation>
    <scope>NUCLEOTIDE SEQUENCE</scope>
    <source>
        <strain evidence="2">VT141</strain>
    </source>
</reference>
<feature type="compositionally biased region" description="Polar residues" evidence="1">
    <location>
        <begin position="237"/>
        <end position="248"/>
    </location>
</feature>
<feature type="compositionally biased region" description="Low complexity" evidence="1">
    <location>
        <begin position="249"/>
        <end position="258"/>
    </location>
</feature>
<feature type="region of interest" description="Disordered" evidence="1">
    <location>
        <begin position="304"/>
        <end position="411"/>
    </location>
</feature>
<proteinExistence type="predicted"/>
<comment type="caution">
    <text evidence="2">The sequence shown here is derived from an EMBL/GenBank/DDBJ whole genome shotgun (WGS) entry which is preliminary data.</text>
</comment>
<feature type="region of interest" description="Disordered" evidence="1">
    <location>
        <begin position="205"/>
        <end position="279"/>
    </location>
</feature>
<evidence type="ECO:0000256" key="1">
    <source>
        <dbReference type="SAM" id="MobiDB-lite"/>
    </source>
</evidence>
<name>A0AAD5VTK1_9AGAR</name>
<gene>
    <name evidence="2" type="ORF">NP233_g5283</name>
</gene>
<dbReference type="AlphaFoldDB" id="A0AAD5VTK1"/>
<dbReference type="EMBL" id="JANIEX010000307">
    <property type="protein sequence ID" value="KAJ3569092.1"/>
    <property type="molecule type" value="Genomic_DNA"/>
</dbReference>
<dbReference type="Proteomes" id="UP001213000">
    <property type="component" value="Unassembled WGS sequence"/>
</dbReference>
<protein>
    <submittedName>
        <fullName evidence="2">Uncharacterized protein</fullName>
    </submittedName>
</protein>
<evidence type="ECO:0000313" key="2">
    <source>
        <dbReference type="EMBL" id="KAJ3569092.1"/>
    </source>
</evidence>
<feature type="compositionally biased region" description="Low complexity" evidence="1">
    <location>
        <begin position="269"/>
        <end position="279"/>
    </location>
</feature>
<feature type="compositionally biased region" description="Polar residues" evidence="1">
    <location>
        <begin position="333"/>
        <end position="354"/>
    </location>
</feature>
<accession>A0AAD5VTK1</accession>
<keyword evidence="3" id="KW-1185">Reference proteome</keyword>
<organism evidence="2 3">
    <name type="scientific">Leucocoprinus birnbaumii</name>
    <dbReference type="NCBI Taxonomy" id="56174"/>
    <lineage>
        <taxon>Eukaryota</taxon>
        <taxon>Fungi</taxon>
        <taxon>Dikarya</taxon>
        <taxon>Basidiomycota</taxon>
        <taxon>Agaricomycotina</taxon>
        <taxon>Agaricomycetes</taxon>
        <taxon>Agaricomycetidae</taxon>
        <taxon>Agaricales</taxon>
        <taxon>Agaricineae</taxon>
        <taxon>Agaricaceae</taxon>
        <taxon>Leucocoprinus</taxon>
    </lineage>
</organism>